<dbReference type="AlphaFoldDB" id="A0A087U8M3"/>
<dbReference type="Gene3D" id="3.40.50.1910">
    <property type="match status" value="1"/>
</dbReference>
<dbReference type="InterPro" id="IPR036045">
    <property type="entry name" value="Sec1-like_sf"/>
</dbReference>
<comment type="subcellular location">
    <subcellularLocation>
        <location evidence="1">Endomembrane system</location>
        <topology evidence="1">Peripheral membrane protein</topology>
    </subcellularLocation>
</comment>
<gene>
    <name evidence="4" type="ORF">X975_11776</name>
</gene>
<dbReference type="InterPro" id="IPR027482">
    <property type="entry name" value="Sec1-like_dom2"/>
</dbReference>
<dbReference type="InterPro" id="IPR043127">
    <property type="entry name" value="Sec-1-like_dom3a"/>
</dbReference>
<accession>A0A087U8M3</accession>
<dbReference type="InterPro" id="IPR001619">
    <property type="entry name" value="Sec1-like"/>
</dbReference>
<comment type="similarity">
    <text evidence="2">Belongs to the STXBP/unc-18/SEC1 family.</text>
</comment>
<dbReference type="Gene3D" id="3.40.50.2060">
    <property type="match status" value="1"/>
</dbReference>
<dbReference type="STRING" id="407821.A0A087U8M3"/>
<evidence type="ECO:0000313" key="4">
    <source>
        <dbReference type="EMBL" id="KFM73712.1"/>
    </source>
</evidence>
<evidence type="ECO:0000256" key="3">
    <source>
        <dbReference type="ARBA" id="ARBA00023136"/>
    </source>
</evidence>
<proteinExistence type="inferred from homology"/>
<name>A0A087U8M3_STEMI</name>
<evidence type="ECO:0000256" key="1">
    <source>
        <dbReference type="ARBA" id="ARBA00004184"/>
    </source>
</evidence>
<dbReference type="OrthoDB" id="10262287at2759"/>
<dbReference type="FunFam" id="3.40.50.1910:FF:000005">
    <property type="entry name" value="vacuolar protein sorting-associated protein 33A isoform X1"/>
    <property type="match status" value="1"/>
</dbReference>
<protein>
    <submittedName>
        <fullName evidence="4">Vacuolar protein sorting-associated protein 33A</fullName>
    </submittedName>
</protein>
<dbReference type="GO" id="GO:0016192">
    <property type="term" value="P:vesicle-mediated transport"/>
    <property type="evidence" value="ECO:0007669"/>
    <property type="project" value="InterPro"/>
</dbReference>
<dbReference type="Gene3D" id="1.25.40.850">
    <property type="match status" value="1"/>
</dbReference>
<organism evidence="4 5">
    <name type="scientific">Stegodyphus mimosarum</name>
    <name type="common">African social velvet spider</name>
    <dbReference type="NCBI Taxonomy" id="407821"/>
    <lineage>
        <taxon>Eukaryota</taxon>
        <taxon>Metazoa</taxon>
        <taxon>Ecdysozoa</taxon>
        <taxon>Arthropoda</taxon>
        <taxon>Chelicerata</taxon>
        <taxon>Arachnida</taxon>
        <taxon>Araneae</taxon>
        <taxon>Araneomorphae</taxon>
        <taxon>Entelegynae</taxon>
        <taxon>Eresoidea</taxon>
        <taxon>Eresidae</taxon>
        <taxon>Stegodyphus</taxon>
    </lineage>
</organism>
<evidence type="ECO:0000313" key="5">
    <source>
        <dbReference type="Proteomes" id="UP000054359"/>
    </source>
</evidence>
<dbReference type="InterPro" id="IPR043155">
    <property type="entry name" value="VPS33_dom3b"/>
</dbReference>
<dbReference type="InterPro" id="IPR043154">
    <property type="entry name" value="Sec-1-like_dom1"/>
</dbReference>
<evidence type="ECO:0000256" key="2">
    <source>
        <dbReference type="ARBA" id="ARBA00009884"/>
    </source>
</evidence>
<dbReference type="SUPFAM" id="SSF56815">
    <property type="entry name" value="Sec1/munc18-like (SM) proteins"/>
    <property type="match status" value="1"/>
</dbReference>
<dbReference type="GO" id="GO:0012505">
    <property type="term" value="C:endomembrane system"/>
    <property type="evidence" value="ECO:0007669"/>
    <property type="project" value="UniProtKB-SubCell"/>
</dbReference>
<dbReference type="Proteomes" id="UP000054359">
    <property type="component" value="Unassembled WGS sequence"/>
</dbReference>
<dbReference type="OMA" id="EFHIFFV"/>
<dbReference type="PIRSF" id="PIRSF005715">
    <property type="entry name" value="VPS45_Sec1"/>
    <property type="match status" value="1"/>
</dbReference>
<keyword evidence="3" id="KW-0472">Membrane</keyword>
<keyword evidence="5" id="KW-1185">Reference proteome</keyword>
<dbReference type="EMBL" id="KK118731">
    <property type="protein sequence ID" value="KFM73712.1"/>
    <property type="molecule type" value="Genomic_DNA"/>
</dbReference>
<feature type="non-terminal residue" evidence="4">
    <location>
        <position position="602"/>
    </location>
</feature>
<sequence>MSSHLSNGRVNVALLRDDARRLLLDCLDKCPGTKALFWDEKLSGPFGLIAEYVLLQEHEVTKMFPLHYKRYPSVDAKNIIFIVRPKIPLMDIIADYILKLEGTKISKKEFSIFFVPRKNELCQERLSERGVWGNFANIIEYTVDLFPVDYDVLSMELETAFKECYIDNDMTSMHHVAKALMTIQAVYGIIPNIYGKGKCAKHVFDLMTRIRKELSGNDPQVTPQIDCLLLLDRSVDLFSVLATQLTYEGLLDEIFGINNNTIELPPEKFCKPNEGGLQEIPTEPKRFLLNSAEELFAELRDKNFNAVGPTLSKKAKVLSAQFDERHGAKTIDAIKQFVDKLPHMQAAKKSLANHTSMAELIKEVTDSENFLNLLQTEQEFMNGLETDKVNSHIEDCIAKQEPLIKVLRLICLQSVTNNGLKAKQLDYYKREIIQTYGYQHCLTLNNLEKAELLKPQGNKTYSIIRKTLRLIVDDVNEQFPSDISYVHSGYAPLSIRLVQFLSQPGWRAIPDVLNILPGPTVEGIQKIPLGLRKRRDSGSSIQSSTDSQKVTLVFFLGGCTLAEISALRFLSQQDDAPVEYIIGTTKLVNGRTFLENLQEKLC</sequence>
<dbReference type="Gene3D" id="3.90.830.10">
    <property type="entry name" value="Syntaxin Binding Protein 1, Chain A, domain 2"/>
    <property type="match status" value="1"/>
</dbReference>
<dbReference type="FunFam" id="1.25.40.850:FF:000002">
    <property type="entry name" value="Vacuolar protein sorting-associated protein 33A"/>
    <property type="match status" value="1"/>
</dbReference>
<dbReference type="Pfam" id="PF00995">
    <property type="entry name" value="Sec1"/>
    <property type="match status" value="1"/>
</dbReference>
<dbReference type="PANTHER" id="PTHR11679">
    <property type="entry name" value="VESICLE PROTEIN SORTING-ASSOCIATED"/>
    <property type="match status" value="1"/>
</dbReference>
<reference evidence="4 5" key="1">
    <citation type="submission" date="2013-11" db="EMBL/GenBank/DDBJ databases">
        <title>Genome sequencing of Stegodyphus mimosarum.</title>
        <authorList>
            <person name="Bechsgaard J."/>
        </authorList>
    </citation>
    <scope>NUCLEOTIDE SEQUENCE [LARGE SCALE GENOMIC DNA]</scope>
</reference>